<dbReference type="RefSeq" id="WP_128410813.1">
    <property type="nucleotide sequence ID" value="NZ_SBHX01000035.1"/>
</dbReference>
<name>A0A444I0X6_RHILE</name>
<keyword evidence="1" id="KW-0812">Transmembrane</keyword>
<sequence length="233" mass="25713">MPKTNRGRILAAAIVVVAAALLIPAVAGGVGDPWGKFVSDFQTLITGLAAVGAATWTISVMEKTDARQGERHAQLVELSLRGDRLAVERAVYPQVEGLSGMGWGFAYLKTGMLKANTYRGQLSVIVQQARTVEMYCRDLVALLEREQLVEGSRLFDGILAYKLHWLREKGREALSSIETLNTPRYTDDRLILDDPDYYVRADRLYGLIINLADEIPTVAELLSATAKRYGVEN</sequence>
<comment type="caution">
    <text evidence="2">The sequence shown here is derived from an EMBL/GenBank/DDBJ whole genome shotgun (WGS) entry which is preliminary data.</text>
</comment>
<keyword evidence="1" id="KW-0472">Membrane</keyword>
<evidence type="ECO:0000313" key="3">
    <source>
        <dbReference type="Proteomes" id="UP000283817"/>
    </source>
</evidence>
<dbReference type="Proteomes" id="UP000283817">
    <property type="component" value="Unassembled WGS sequence"/>
</dbReference>
<evidence type="ECO:0000313" key="2">
    <source>
        <dbReference type="EMBL" id="RWX30650.1"/>
    </source>
</evidence>
<dbReference type="AlphaFoldDB" id="A0A444I0X6"/>
<feature type="transmembrane region" description="Helical" evidence="1">
    <location>
        <begin position="43"/>
        <end position="61"/>
    </location>
</feature>
<reference evidence="2 3" key="1">
    <citation type="submission" date="2019-01" db="EMBL/GenBank/DDBJ databases">
        <title>RHIZO-ID as a novel technology for direct rhizobia identification.</title>
        <authorList>
            <person name="De Meyer S.E."/>
        </authorList>
    </citation>
    <scope>NUCLEOTIDE SEQUENCE [LARGE SCALE GENOMIC DNA]</scope>
    <source>
        <strain evidence="2 3">WSM448</strain>
    </source>
</reference>
<organism evidence="2 3">
    <name type="scientific">Rhizobium leguminosarum</name>
    <dbReference type="NCBI Taxonomy" id="384"/>
    <lineage>
        <taxon>Bacteria</taxon>
        <taxon>Pseudomonadati</taxon>
        <taxon>Pseudomonadota</taxon>
        <taxon>Alphaproteobacteria</taxon>
        <taxon>Hyphomicrobiales</taxon>
        <taxon>Rhizobiaceae</taxon>
        <taxon>Rhizobium/Agrobacterium group</taxon>
        <taxon>Rhizobium</taxon>
    </lineage>
</organism>
<proteinExistence type="predicted"/>
<protein>
    <submittedName>
        <fullName evidence="2">Uncharacterized protein</fullName>
    </submittedName>
</protein>
<gene>
    <name evidence="2" type="ORF">EHI47_14455</name>
</gene>
<keyword evidence="1" id="KW-1133">Transmembrane helix</keyword>
<dbReference type="EMBL" id="SBHX01000035">
    <property type="protein sequence ID" value="RWX30650.1"/>
    <property type="molecule type" value="Genomic_DNA"/>
</dbReference>
<accession>A0A444I0X6</accession>
<evidence type="ECO:0000256" key="1">
    <source>
        <dbReference type="SAM" id="Phobius"/>
    </source>
</evidence>